<keyword evidence="2 6" id="KW-0808">Transferase</keyword>
<dbReference type="CDD" id="cd08363">
    <property type="entry name" value="FosB"/>
    <property type="match status" value="1"/>
</dbReference>
<gene>
    <name evidence="6 8" type="primary">fosB</name>
    <name evidence="8" type="ORF">JMUB590_0132</name>
</gene>
<protein>
    <recommendedName>
        <fullName evidence="6">Metallothiol transferase FosB</fullName>
        <ecNumber evidence="6">2.5.1.-</ecNumber>
    </recommendedName>
    <alternativeName>
        <fullName evidence="6">Fosfomycin resistance protein</fullName>
    </alternativeName>
</protein>
<accession>A0ABN5W520</accession>
<dbReference type="SUPFAM" id="SSF54593">
    <property type="entry name" value="Glyoxalase/Bleomycin resistance protein/Dihydroxybiphenyl dioxygenase"/>
    <property type="match status" value="1"/>
</dbReference>
<dbReference type="GO" id="GO:0016740">
    <property type="term" value="F:transferase activity"/>
    <property type="evidence" value="ECO:0007669"/>
    <property type="project" value="UniProtKB-KW"/>
</dbReference>
<keyword evidence="4 6" id="KW-0460">Magnesium</keyword>
<comment type="cofactor">
    <cofactor evidence="6">
        <name>Mg(2+)</name>
        <dbReference type="ChEBI" id="CHEBI:18420"/>
    </cofactor>
</comment>
<dbReference type="Proteomes" id="UP000274772">
    <property type="component" value="Chromosome"/>
</dbReference>
<reference evidence="8 9" key="1">
    <citation type="submission" date="2018-05" db="EMBL/GenBank/DDBJ databases">
        <title>Complete genome sequencing of three human clinical isolates of Staphylococcus caprae reveals virulence factors similar to those of S. epidermidis and S. capitis.</title>
        <authorList>
            <person name="Watanabe S."/>
            <person name="Cui L."/>
        </authorList>
    </citation>
    <scope>NUCLEOTIDE SEQUENCE [LARGE SCALE GENOMIC DNA]</scope>
    <source>
        <strain evidence="8 9">JMUB590</strain>
    </source>
</reference>
<dbReference type="Pfam" id="PF00903">
    <property type="entry name" value="Glyoxalase"/>
    <property type="match status" value="1"/>
</dbReference>
<feature type="binding site" evidence="6">
    <location>
        <position position="116"/>
    </location>
    <ligand>
        <name>Mg(2+)</name>
        <dbReference type="ChEBI" id="CHEBI:18420"/>
    </ligand>
</feature>
<feature type="binding site" evidence="6">
    <location>
        <position position="67"/>
    </location>
    <ligand>
        <name>Mg(2+)</name>
        <dbReference type="ChEBI" id="CHEBI:18420"/>
    </ligand>
</feature>
<feature type="domain" description="VOC" evidence="7">
    <location>
        <begin position="5"/>
        <end position="120"/>
    </location>
</feature>
<comment type="subunit">
    <text evidence="6">Homodimer.</text>
</comment>
<comment type="similarity">
    <text evidence="6">Belongs to the fosfomycin resistance protein family. FosB subfamily.</text>
</comment>
<dbReference type="InterPro" id="IPR037523">
    <property type="entry name" value="VOC_core"/>
</dbReference>
<evidence type="ECO:0000256" key="5">
    <source>
        <dbReference type="ARBA" id="ARBA00023251"/>
    </source>
</evidence>
<dbReference type="EC" id="2.5.1.-" evidence="6"/>
<dbReference type="EMBL" id="AP018586">
    <property type="protein sequence ID" value="BBD91242.1"/>
    <property type="molecule type" value="Genomic_DNA"/>
</dbReference>
<evidence type="ECO:0000256" key="3">
    <source>
        <dbReference type="ARBA" id="ARBA00022723"/>
    </source>
</evidence>
<evidence type="ECO:0000256" key="4">
    <source>
        <dbReference type="ARBA" id="ARBA00022842"/>
    </source>
</evidence>
<evidence type="ECO:0000259" key="7">
    <source>
        <dbReference type="PROSITE" id="PS51819"/>
    </source>
</evidence>
<keyword evidence="1 6" id="KW-0963">Cytoplasm</keyword>
<dbReference type="HAMAP" id="MF_01512">
    <property type="entry name" value="FosB"/>
    <property type="match status" value="1"/>
</dbReference>
<dbReference type="InterPro" id="IPR022858">
    <property type="entry name" value="Metallothiol_Trafse_FosB"/>
</dbReference>
<evidence type="ECO:0000256" key="2">
    <source>
        <dbReference type="ARBA" id="ARBA00022679"/>
    </source>
</evidence>
<keyword evidence="5 6" id="KW-0046">Antibiotic resistance</keyword>
<name>A0ABN5W520_9STAP</name>
<dbReference type="PROSITE" id="PS51819">
    <property type="entry name" value="VOC"/>
    <property type="match status" value="1"/>
</dbReference>
<dbReference type="NCBIfam" id="NF000493">
    <property type="entry name" value="Fos_BSH"/>
    <property type="match status" value="1"/>
</dbReference>
<evidence type="ECO:0000313" key="9">
    <source>
        <dbReference type="Proteomes" id="UP000274772"/>
    </source>
</evidence>
<dbReference type="PANTHER" id="PTHR36113:SF6">
    <property type="entry name" value="FOSFOMYCIN RESISTANCE PROTEIN FOSX"/>
    <property type="match status" value="1"/>
</dbReference>
<dbReference type="GeneID" id="58049918"/>
<dbReference type="Gene3D" id="3.10.180.10">
    <property type="entry name" value="2,3-Dihydroxybiphenyl 1,2-Dioxygenase, domain 1"/>
    <property type="match status" value="1"/>
</dbReference>
<dbReference type="InterPro" id="IPR029068">
    <property type="entry name" value="Glyas_Bleomycin-R_OHBP_Dase"/>
</dbReference>
<dbReference type="NCBIfam" id="NF003152">
    <property type="entry name" value="PRK04101.1"/>
    <property type="match status" value="1"/>
</dbReference>
<organism evidence="8 9">
    <name type="scientific">Staphylococcus caprae</name>
    <dbReference type="NCBI Taxonomy" id="29380"/>
    <lineage>
        <taxon>Bacteria</taxon>
        <taxon>Bacillati</taxon>
        <taxon>Bacillota</taxon>
        <taxon>Bacilli</taxon>
        <taxon>Bacillales</taxon>
        <taxon>Staphylococcaceae</taxon>
        <taxon>Staphylococcus</taxon>
    </lineage>
</organism>
<comment type="function">
    <text evidence="6">Metallothiol transferase which confers resistance to fosfomycin by catalyzing the addition of a thiol cofactor to fosfomycin. L-cysteine is probably the physiological thiol donor.</text>
</comment>
<dbReference type="PANTHER" id="PTHR36113">
    <property type="entry name" value="LYASE, PUTATIVE-RELATED-RELATED"/>
    <property type="match status" value="1"/>
</dbReference>
<dbReference type="InterPro" id="IPR004360">
    <property type="entry name" value="Glyas_Fos-R_dOase_dom"/>
</dbReference>
<proteinExistence type="inferred from homology"/>
<dbReference type="InterPro" id="IPR051332">
    <property type="entry name" value="Fosfomycin_Res_Enzymes"/>
</dbReference>
<evidence type="ECO:0000256" key="6">
    <source>
        <dbReference type="HAMAP-Rule" id="MF_01512"/>
    </source>
</evidence>
<feature type="binding site" evidence="6">
    <location>
        <position position="8"/>
    </location>
    <ligand>
        <name>Mg(2+)</name>
        <dbReference type="ChEBI" id="CHEBI:18420"/>
    </ligand>
</feature>
<sequence>MEIKGINHVCFSVSNLVVSIEFYKNVLKGDLLVSGKSTAYFNIGGLWVALNEEVNVPRTEIKYSYTHMAFSINDNEFEEWYKWLQKHNVNILEGRERHIKDKKSIYFTDPDGHKLELHTGNLNDRLTYYKDEKPHMTFYNDVLIN</sequence>
<dbReference type="RefSeq" id="WP_002444857.1">
    <property type="nucleotide sequence ID" value="NZ_AP018585.1"/>
</dbReference>
<evidence type="ECO:0000256" key="1">
    <source>
        <dbReference type="ARBA" id="ARBA00022490"/>
    </source>
</evidence>
<evidence type="ECO:0000313" key="8">
    <source>
        <dbReference type="EMBL" id="BBD91242.1"/>
    </source>
</evidence>
<keyword evidence="3 6" id="KW-0479">Metal-binding</keyword>
<comment type="subcellular location">
    <subcellularLocation>
        <location evidence="6">Cytoplasm</location>
    </subcellularLocation>
</comment>
<keyword evidence="9" id="KW-1185">Reference proteome</keyword>